<evidence type="ECO:0000256" key="2">
    <source>
        <dbReference type="ARBA" id="ARBA00022679"/>
    </source>
</evidence>
<protein>
    <submittedName>
        <fullName evidence="3">Glycosyltransferase family 4 protein</fullName>
    </submittedName>
</protein>
<reference evidence="3" key="1">
    <citation type="submission" date="2021-04" db="EMBL/GenBank/DDBJ databases">
        <title>Phycicoccus avicenniae sp. nov., a novel endophytic actinomycetes isolated from branch of Avicennia mariana.</title>
        <authorList>
            <person name="Tuo L."/>
        </authorList>
    </citation>
    <scope>NUCLEOTIDE SEQUENCE</scope>
    <source>
        <strain evidence="3">BSK3Z-2</strain>
    </source>
</reference>
<dbReference type="Proteomes" id="UP000677016">
    <property type="component" value="Unassembled WGS sequence"/>
</dbReference>
<dbReference type="GO" id="GO:0016757">
    <property type="term" value="F:glycosyltransferase activity"/>
    <property type="evidence" value="ECO:0007669"/>
    <property type="project" value="UniProtKB-KW"/>
</dbReference>
<dbReference type="AlphaFoldDB" id="A0A941D861"/>
<organism evidence="3 4">
    <name type="scientific">Phycicoccus avicenniae</name>
    <dbReference type="NCBI Taxonomy" id="2828860"/>
    <lineage>
        <taxon>Bacteria</taxon>
        <taxon>Bacillati</taxon>
        <taxon>Actinomycetota</taxon>
        <taxon>Actinomycetes</taxon>
        <taxon>Micrococcales</taxon>
        <taxon>Intrasporangiaceae</taxon>
        <taxon>Phycicoccus</taxon>
    </lineage>
</organism>
<dbReference type="RefSeq" id="WP_211601762.1">
    <property type="nucleotide sequence ID" value="NZ_JAGSNF010000004.1"/>
</dbReference>
<accession>A0A941D861</accession>
<dbReference type="EMBL" id="JAGSNF010000004">
    <property type="protein sequence ID" value="MBR7742605.1"/>
    <property type="molecule type" value="Genomic_DNA"/>
</dbReference>
<keyword evidence="2" id="KW-0808">Transferase</keyword>
<evidence type="ECO:0000256" key="1">
    <source>
        <dbReference type="ARBA" id="ARBA00022676"/>
    </source>
</evidence>
<dbReference type="Gene3D" id="3.40.50.2000">
    <property type="entry name" value="Glycogen Phosphorylase B"/>
    <property type="match status" value="2"/>
</dbReference>
<name>A0A941D861_9MICO</name>
<dbReference type="SUPFAM" id="SSF53756">
    <property type="entry name" value="UDP-Glycosyltransferase/glycogen phosphorylase"/>
    <property type="match status" value="1"/>
</dbReference>
<dbReference type="PANTHER" id="PTHR12526">
    <property type="entry name" value="GLYCOSYLTRANSFERASE"/>
    <property type="match status" value="1"/>
</dbReference>
<proteinExistence type="predicted"/>
<keyword evidence="1" id="KW-0328">Glycosyltransferase</keyword>
<dbReference type="PANTHER" id="PTHR12526:SF510">
    <property type="entry name" value="D-INOSITOL 3-PHOSPHATE GLYCOSYLTRANSFERASE"/>
    <property type="match status" value="1"/>
</dbReference>
<dbReference type="CDD" id="cd03801">
    <property type="entry name" value="GT4_PimA-like"/>
    <property type="match status" value="1"/>
</dbReference>
<keyword evidence="4" id="KW-1185">Reference proteome</keyword>
<comment type="caution">
    <text evidence="3">The sequence shown here is derived from an EMBL/GenBank/DDBJ whole genome shotgun (WGS) entry which is preliminary data.</text>
</comment>
<evidence type="ECO:0000313" key="3">
    <source>
        <dbReference type="EMBL" id="MBR7742605.1"/>
    </source>
</evidence>
<sequence length="415" mass="47035">MPETTTALDPSHPGSPTLLDSTRAAEPLGDTDGRADVLLVANTYPSDQALYRNAFLHRRVRAYLEAGIDVEVYYLHPPVTESYRYVFDGVRVTVGGPTHYEERIAHHRYRAILVHFANEHMIRPVVEHQPETPVIVWVHGFEAEAWHRRWFNFTDGSTQIREALAKKDDYHVAQLRLMGWLMSTTELDVRVVHVSDWFRRTIVEPDTGMPTRRPYVIPNIVDGDFFPYREKETDDRLHVLSIRPFASHKYANDQTVAAILELSTRPFFDRLRFTLRGEGPMFAETVSPLRNLPTVSVEEGFLRQDEIAALHASHGIFLAPTRFDSQGVSMCEAMASGLVPVSTAIAAIPEFVEDRESGLLAAPEDPVGLADRIEMLYYNTELFHRLSAAAARRVRDQCGAEATVGREIEMIGRTR</sequence>
<evidence type="ECO:0000313" key="4">
    <source>
        <dbReference type="Proteomes" id="UP000677016"/>
    </source>
</evidence>
<dbReference type="Pfam" id="PF13692">
    <property type="entry name" value="Glyco_trans_1_4"/>
    <property type="match status" value="1"/>
</dbReference>
<gene>
    <name evidence="3" type="ORF">KC207_04805</name>
</gene>